<evidence type="ECO:0000313" key="2">
    <source>
        <dbReference type="EMBL" id="MFD1674234.1"/>
    </source>
</evidence>
<keyword evidence="1" id="KW-0472">Membrane</keyword>
<dbReference type="EMBL" id="JBHUCX010000018">
    <property type="protein sequence ID" value="MFD1674234.1"/>
    <property type="molecule type" value="Genomic_DNA"/>
</dbReference>
<accession>A0ABW4JCX8</accession>
<sequence>MRWLRGVERLFRLEFLLLLIWLLVFAVRAGWPIGDPDTPWHIATGQYILAHHRIPTTDPFSWSMRGQPWVTQEWLFEVMLAWLLQTFGFAGAWFLEVFLQTVTVLVLYQACCVLSRGQRVFSAIAASLAVAAGLSFWVLRPQLISYTMFALFFWIIVHVQRGKLKMLWLVPPLVWIWANAHASVSIGILMLVFEVIVSFVPRVGRLDRMPLPSRARGYLLLTAAVSVMIGFLNPNTYHEFTYALLSNNNLMVSSINEWHSPDFHSQYYKYGVIPFVAAVLLLVIIRKKPLPLKYLLYFGGSLALTLVYQRFMPYLAIAGAPLIALMTADWLRGLQRPMRVLRYVYAILMIGAVVDFSTQMPSLRGPIQDHLDPQAYPIDAVKYLKRHNVPGPLLNAYDFGGYLILNHIPTFVDGRTDIFLHKNVFADYMDLQNLAWDAPELLDKYHFKSALLPYGYALTVYLTNSPDWHIVYSGPNAELFVKNQSS</sequence>
<proteinExistence type="predicted"/>
<reference evidence="3" key="1">
    <citation type="journal article" date="2019" name="Int. J. Syst. Evol. Microbiol.">
        <title>The Global Catalogue of Microorganisms (GCM) 10K type strain sequencing project: providing services to taxonomists for standard genome sequencing and annotation.</title>
        <authorList>
            <consortium name="The Broad Institute Genomics Platform"/>
            <consortium name="The Broad Institute Genome Sequencing Center for Infectious Disease"/>
            <person name="Wu L."/>
            <person name="Ma J."/>
        </authorList>
    </citation>
    <scope>NUCLEOTIDE SEQUENCE [LARGE SCALE GENOMIC DNA]</scope>
    <source>
        <strain evidence="3">CGMCC 1.12286</strain>
    </source>
</reference>
<feature type="transmembrane region" description="Helical" evidence="1">
    <location>
        <begin position="174"/>
        <end position="197"/>
    </location>
</feature>
<gene>
    <name evidence="2" type="ORF">ACFSB2_05835</name>
</gene>
<evidence type="ECO:0000313" key="3">
    <source>
        <dbReference type="Proteomes" id="UP001597079"/>
    </source>
</evidence>
<dbReference type="Proteomes" id="UP001597079">
    <property type="component" value="Unassembled WGS sequence"/>
</dbReference>
<feature type="transmembrane region" description="Helical" evidence="1">
    <location>
        <begin position="267"/>
        <end position="285"/>
    </location>
</feature>
<keyword evidence="3" id="KW-1185">Reference proteome</keyword>
<keyword evidence="1" id="KW-0812">Transmembrane</keyword>
<feature type="transmembrane region" description="Helical" evidence="1">
    <location>
        <begin position="120"/>
        <end position="139"/>
    </location>
</feature>
<protein>
    <recommendedName>
        <fullName evidence="4">Glycosyltransferase RgtA/B/C/D-like domain-containing protein</fullName>
    </recommendedName>
</protein>
<dbReference type="RefSeq" id="WP_377942103.1">
    <property type="nucleotide sequence ID" value="NZ_JBHUCX010000018.1"/>
</dbReference>
<feature type="transmembrane region" description="Helical" evidence="1">
    <location>
        <begin position="82"/>
        <end position="108"/>
    </location>
</feature>
<evidence type="ECO:0000256" key="1">
    <source>
        <dbReference type="SAM" id="Phobius"/>
    </source>
</evidence>
<feature type="transmembrane region" description="Helical" evidence="1">
    <location>
        <begin position="218"/>
        <end position="237"/>
    </location>
</feature>
<keyword evidence="1" id="KW-1133">Transmembrane helix</keyword>
<comment type="caution">
    <text evidence="2">The sequence shown here is derived from an EMBL/GenBank/DDBJ whole genome shotgun (WGS) entry which is preliminary data.</text>
</comment>
<feature type="transmembrane region" description="Helical" evidence="1">
    <location>
        <begin position="314"/>
        <end position="331"/>
    </location>
</feature>
<evidence type="ECO:0008006" key="4">
    <source>
        <dbReference type="Google" id="ProtNLM"/>
    </source>
</evidence>
<feature type="transmembrane region" description="Helical" evidence="1">
    <location>
        <begin position="343"/>
        <end position="360"/>
    </location>
</feature>
<name>A0ABW4JCX8_9BACL</name>
<organism evidence="2 3">
    <name type="scientific">Alicyclobacillus fodiniaquatilis</name>
    <dbReference type="NCBI Taxonomy" id="1661150"/>
    <lineage>
        <taxon>Bacteria</taxon>
        <taxon>Bacillati</taxon>
        <taxon>Bacillota</taxon>
        <taxon>Bacilli</taxon>
        <taxon>Bacillales</taxon>
        <taxon>Alicyclobacillaceae</taxon>
        <taxon>Alicyclobacillus</taxon>
    </lineage>
</organism>